<dbReference type="PROSITE" id="PS50042">
    <property type="entry name" value="CNMP_BINDING_3"/>
    <property type="match status" value="1"/>
</dbReference>
<dbReference type="InterPro" id="IPR000595">
    <property type="entry name" value="cNMP-bd_dom"/>
</dbReference>
<evidence type="ECO:0000256" key="3">
    <source>
        <dbReference type="ARBA" id="ARBA00023163"/>
    </source>
</evidence>
<dbReference type="GO" id="GO:0005829">
    <property type="term" value="C:cytosol"/>
    <property type="evidence" value="ECO:0007669"/>
    <property type="project" value="TreeGrafter"/>
</dbReference>
<protein>
    <recommendedName>
        <fullName evidence="7">Crp/Fnr family transcriptional regulator</fullName>
    </recommendedName>
</protein>
<dbReference type="Gene3D" id="2.60.120.10">
    <property type="entry name" value="Jelly Rolls"/>
    <property type="match status" value="1"/>
</dbReference>
<evidence type="ECO:0000256" key="1">
    <source>
        <dbReference type="ARBA" id="ARBA00023015"/>
    </source>
</evidence>
<dbReference type="InterPro" id="IPR036388">
    <property type="entry name" value="WH-like_DNA-bd_sf"/>
</dbReference>
<dbReference type="InterPro" id="IPR050397">
    <property type="entry name" value="Env_Response_Regulators"/>
</dbReference>
<dbReference type="AlphaFoldDB" id="A0A3B1CHV7"/>
<keyword evidence="2" id="KW-0238">DNA-binding</keyword>
<dbReference type="PANTHER" id="PTHR24567:SF74">
    <property type="entry name" value="HTH-TYPE TRANSCRIPTIONAL REGULATOR ARCR"/>
    <property type="match status" value="1"/>
</dbReference>
<evidence type="ECO:0000259" key="5">
    <source>
        <dbReference type="PROSITE" id="PS51063"/>
    </source>
</evidence>
<evidence type="ECO:0000256" key="2">
    <source>
        <dbReference type="ARBA" id="ARBA00023125"/>
    </source>
</evidence>
<proteinExistence type="predicted"/>
<evidence type="ECO:0000313" key="6">
    <source>
        <dbReference type="EMBL" id="VAX30066.1"/>
    </source>
</evidence>
<feature type="domain" description="Cyclic nucleotide-binding" evidence="4">
    <location>
        <begin position="1"/>
        <end position="46"/>
    </location>
</feature>
<dbReference type="PROSITE" id="PS51063">
    <property type="entry name" value="HTH_CRP_2"/>
    <property type="match status" value="1"/>
</dbReference>
<dbReference type="InterPro" id="IPR014710">
    <property type="entry name" value="RmlC-like_jellyroll"/>
</dbReference>
<dbReference type="SUPFAM" id="SSF51206">
    <property type="entry name" value="cAMP-binding domain-like"/>
    <property type="match status" value="1"/>
</dbReference>
<accession>A0A3B1CHV7</accession>
<gene>
    <name evidence="6" type="ORF">MNBD_NITROSPIRAE02-1271</name>
</gene>
<dbReference type="InterPro" id="IPR012318">
    <property type="entry name" value="HTH_CRP"/>
</dbReference>
<dbReference type="GO" id="GO:0003700">
    <property type="term" value="F:DNA-binding transcription factor activity"/>
    <property type="evidence" value="ECO:0007669"/>
    <property type="project" value="TreeGrafter"/>
</dbReference>
<dbReference type="InterPro" id="IPR036390">
    <property type="entry name" value="WH_DNA-bd_sf"/>
</dbReference>
<evidence type="ECO:0000259" key="4">
    <source>
        <dbReference type="PROSITE" id="PS50042"/>
    </source>
</evidence>
<organism evidence="6">
    <name type="scientific">hydrothermal vent metagenome</name>
    <dbReference type="NCBI Taxonomy" id="652676"/>
    <lineage>
        <taxon>unclassified sequences</taxon>
        <taxon>metagenomes</taxon>
        <taxon>ecological metagenomes</taxon>
    </lineage>
</organism>
<dbReference type="Pfam" id="PF13545">
    <property type="entry name" value="HTH_Crp_2"/>
    <property type="match status" value="1"/>
</dbReference>
<keyword evidence="1" id="KW-0805">Transcription regulation</keyword>
<dbReference type="SUPFAM" id="SSF46785">
    <property type="entry name" value="Winged helix' DNA-binding domain"/>
    <property type="match status" value="1"/>
</dbReference>
<evidence type="ECO:0008006" key="7">
    <source>
        <dbReference type="Google" id="ProtNLM"/>
    </source>
</evidence>
<dbReference type="InterPro" id="IPR018490">
    <property type="entry name" value="cNMP-bd_dom_sf"/>
</dbReference>
<sequence>DGNPRSASVIAEKDSTFAVLERNRFLDTIKEDPEIAIDLLKSLVQRLRNATEREESLAFLAVHQRLVKLFTKLIKDEGKKKKNGFYLIKRRTHKEIAERIGASRESISKVIKRLVSGNLITENGDLFMLSTDLFEDIDELAD</sequence>
<dbReference type="Gene3D" id="1.10.10.10">
    <property type="entry name" value="Winged helix-like DNA-binding domain superfamily/Winged helix DNA-binding domain"/>
    <property type="match status" value="1"/>
</dbReference>
<reference evidence="6" key="1">
    <citation type="submission" date="2018-06" db="EMBL/GenBank/DDBJ databases">
        <authorList>
            <person name="Zhirakovskaya E."/>
        </authorList>
    </citation>
    <scope>NUCLEOTIDE SEQUENCE</scope>
</reference>
<feature type="domain" description="HTH crp-type" evidence="5">
    <location>
        <begin position="60"/>
        <end position="134"/>
    </location>
</feature>
<name>A0A3B1CHV7_9ZZZZ</name>
<keyword evidence="3" id="KW-0804">Transcription</keyword>
<dbReference type="GO" id="GO:0003677">
    <property type="term" value="F:DNA binding"/>
    <property type="evidence" value="ECO:0007669"/>
    <property type="project" value="UniProtKB-KW"/>
</dbReference>
<dbReference type="EMBL" id="UOGH01000149">
    <property type="protein sequence ID" value="VAX30066.1"/>
    <property type="molecule type" value="Genomic_DNA"/>
</dbReference>
<feature type="non-terminal residue" evidence="6">
    <location>
        <position position="1"/>
    </location>
</feature>
<dbReference type="PANTHER" id="PTHR24567">
    <property type="entry name" value="CRP FAMILY TRANSCRIPTIONAL REGULATORY PROTEIN"/>
    <property type="match status" value="1"/>
</dbReference>